<dbReference type="EMBL" id="JPEP01000002">
    <property type="protein sequence ID" value="KEY19650.1"/>
    <property type="molecule type" value="Genomic_DNA"/>
</dbReference>
<evidence type="ECO:0000259" key="1">
    <source>
        <dbReference type="Pfam" id="PF25778"/>
    </source>
</evidence>
<accession>A0ABR4U0B0</accession>
<comment type="caution">
    <text evidence="2">The sequence shown here is derived from an EMBL/GenBank/DDBJ whole genome shotgun (WGS) entry which is preliminary data.</text>
</comment>
<dbReference type="Pfam" id="PF13585">
    <property type="entry name" value="CHU_C"/>
    <property type="match status" value="1"/>
</dbReference>
<dbReference type="Proteomes" id="UP000028349">
    <property type="component" value="Unassembled WGS sequence"/>
</dbReference>
<organism evidence="2 3">
    <name type="scientific">Kaistella antarctica</name>
    <dbReference type="NCBI Taxonomy" id="266748"/>
    <lineage>
        <taxon>Bacteria</taxon>
        <taxon>Pseudomonadati</taxon>
        <taxon>Bacteroidota</taxon>
        <taxon>Flavobacteriia</taxon>
        <taxon>Flavobacteriales</taxon>
        <taxon>Weeksellaceae</taxon>
        <taxon>Chryseobacterium group</taxon>
        <taxon>Kaistella</taxon>
    </lineage>
</organism>
<dbReference type="NCBIfam" id="TIGR04131">
    <property type="entry name" value="Bac_Flav_CTERM"/>
    <property type="match status" value="1"/>
</dbReference>
<gene>
    <name evidence="2" type="ORF">HY04_14780</name>
</gene>
<proteinExistence type="predicted"/>
<dbReference type="InterPro" id="IPR057708">
    <property type="entry name" value="DUF7948"/>
</dbReference>
<dbReference type="InterPro" id="IPR013783">
    <property type="entry name" value="Ig-like_fold"/>
</dbReference>
<reference evidence="2 3" key="1">
    <citation type="submission" date="2014-07" db="EMBL/GenBank/DDBJ databases">
        <authorList>
            <person name="Pisani N.G."/>
            <person name="Newman J.D."/>
        </authorList>
    </citation>
    <scope>NUCLEOTIDE SEQUENCE [LARGE SCALE GENOMIC DNA]</scope>
    <source>
        <strain evidence="2 3">LMG 24720</strain>
    </source>
</reference>
<dbReference type="Gene3D" id="2.60.40.10">
    <property type="entry name" value="Immunoglobulins"/>
    <property type="match status" value="1"/>
</dbReference>
<evidence type="ECO:0000313" key="2">
    <source>
        <dbReference type="EMBL" id="KEY19650.1"/>
    </source>
</evidence>
<keyword evidence="3" id="KW-1185">Reference proteome</keyword>
<dbReference type="PANTHER" id="PTHR35580">
    <property type="entry name" value="CELL SURFACE GLYCOPROTEIN (S-LAYER PROTEIN)-LIKE PROTEIN"/>
    <property type="match status" value="1"/>
</dbReference>
<name>A0ABR4U0B0_9FLAO</name>
<dbReference type="PANTHER" id="PTHR35580:SF1">
    <property type="entry name" value="PHYTASE-LIKE DOMAIN-CONTAINING PROTEIN"/>
    <property type="match status" value="1"/>
</dbReference>
<feature type="domain" description="DUF7948" evidence="1">
    <location>
        <begin position="16"/>
        <end position="248"/>
    </location>
</feature>
<protein>
    <recommendedName>
        <fullName evidence="1">DUF7948 domain-containing protein</fullName>
    </recommendedName>
</protein>
<sequence>MALFSQNLKSGSKAFFAENKGQLVDQEGKENSEVHYLYHSNGLNIQLKKEGFSYDVYEVQKTLKITSKKNENAILAKGKEPFKHELKYQFHRVDIDFLGANKNAEIIAEGRSVDYENYYNLPNKPTGIEKIYRYEKITYKNIYAKIDLVFFKPEDTLKPIEYNFIVNPGGKISDIKFQVKGTKTKLKDGKISMDLRFGEMQENIPHSWVEGKKSKENLSVIYKDLGNDTYGFTTSQDIFDKKVVIDPVPTRIWGSYFGGNGEEFGWIKPDRLGNVFLHGYTTSSNNVATSGTYQSDFAGFNDAFINKINKDGQRIWGTYYGGIYDDFSGGLDFDQNDNIYLAADTHIPDPAHPGNHLYYFGQVALLKFNPDGTLIYEKIFGGNQDEVSLDLKFYNNNIYIIGETYSDQHLATPGAFQENIASIGMQSGFIGKFNAADGVADWVSYITGNAGSMATKIFNADNGIEIIAETRATNFPMVNAFQPTSHITPGSYNNNGLYLKFSENGSLIRSSYVGEDESYYFDSARRFGDEIFFGAHVYTKKYASFFMVNMNTNTVVEKNIPVVYNLQTSTYIDSNRDLFVAVYACPGDVGLNSVGTPNAFQPEMTGGCGSHFMKFDENLNKLYGTFYPGHIQIPIIIKDAEENIYFWGMNSGNTKGMTTPGTFQQTASTTDNDMIIVKFADCASNVTVSFTPTCINQNLQLKASGGTSYEWFGPNNYTSTLQNPVIYNAQANNSGEYFVRIKGGQSCGGIFSVMVNVGSTTLPVLDIPDLPNVTGFCNVIVTTFPTATTGCGTKLTATTTDPLSYNSPGNYVIHWEYNDGAGNTLAQNQTVIITPVAVPVVITPPNFCFINSPRLTDITITGTAIKWYDASGTLLNYNTLLVNGFTYFATQTLDGCESSKLPILVNVNDPFPPTGNLTQDFCSAQNPTIANIIVNGQDLKWYDRSGNLLPLTTLLVNGETYYGTQTVNGCESTQKIHVKVIVTNGGIPANDFEKTFCNDTTSNTKAENLNNYRNDIIANPAAYRFDFFDANNQVVPDPANVILNVGTNLFNVKVSNSLGCFVEVKLTLTLNPKPLLNLPPTLIVCTGIKLKLDAGPGFSSYQWTKDDSPTIVGTSEILEVSEAGKYSVTVKNAFLCENSASVIVTQAIIATIVGVQIVNNTATIQLSNAGTYQYILDKDLSQNSNVFKNLKNGNHTVEVKTELGCIIGSITFTIFSIPDNFSPNGDGKNDTWKISGLENYPGSEIQVFDRFGNLVMQRITNGPFEWGGFSNAPVLATGNYWYVVKVSDGRLLSGWVLLKNRN</sequence>
<evidence type="ECO:0000313" key="3">
    <source>
        <dbReference type="Proteomes" id="UP000028349"/>
    </source>
</evidence>
<dbReference type="Pfam" id="PF25778">
    <property type="entry name" value="DUF7948"/>
    <property type="match status" value="1"/>
</dbReference>
<dbReference type="InterPro" id="IPR026341">
    <property type="entry name" value="T9SS_type_B"/>
</dbReference>
<dbReference type="InterPro" id="IPR052918">
    <property type="entry name" value="Motility_Chemotaxis_Reg"/>
</dbReference>